<feature type="region of interest" description="Disordered" evidence="1">
    <location>
        <begin position="74"/>
        <end position="138"/>
    </location>
</feature>
<proteinExistence type="predicted"/>
<feature type="chain" id="PRO_5040735315" evidence="2">
    <location>
        <begin position="22"/>
        <end position="354"/>
    </location>
</feature>
<evidence type="ECO:0000259" key="3">
    <source>
        <dbReference type="Pfam" id="PF09458"/>
    </source>
</evidence>
<dbReference type="RefSeq" id="XP_055860490.1">
    <property type="nucleotide sequence ID" value="XM_056004515.1"/>
</dbReference>
<dbReference type="SUPFAM" id="SSF141086">
    <property type="entry name" value="Agglutinin HPA-like"/>
    <property type="match status" value="1"/>
</dbReference>
<keyword evidence="4" id="KW-1185">Reference proteome</keyword>
<feature type="signal peptide" evidence="2">
    <location>
        <begin position="1"/>
        <end position="21"/>
    </location>
</feature>
<name>A0A9W2YD38_BIOGL</name>
<dbReference type="Proteomes" id="UP001165740">
    <property type="component" value="Chromosome 11"/>
</dbReference>
<dbReference type="InterPro" id="IPR019019">
    <property type="entry name" value="H-type_lectin_domain"/>
</dbReference>
<reference evidence="5" key="1">
    <citation type="submission" date="2025-08" db="UniProtKB">
        <authorList>
            <consortium name="RefSeq"/>
        </authorList>
    </citation>
    <scope>IDENTIFICATION</scope>
</reference>
<dbReference type="InterPro" id="IPR037221">
    <property type="entry name" value="H-type_lectin_dom_sf"/>
</dbReference>
<dbReference type="OrthoDB" id="6121158at2759"/>
<dbReference type="GO" id="GO:0007155">
    <property type="term" value="P:cell adhesion"/>
    <property type="evidence" value="ECO:0007669"/>
    <property type="project" value="InterPro"/>
</dbReference>
<keyword evidence="2" id="KW-0732">Signal</keyword>
<gene>
    <name evidence="5" type="primary">LOC129921769</name>
</gene>
<dbReference type="GeneID" id="129921769"/>
<dbReference type="Gene3D" id="2.60.40.2080">
    <property type="match status" value="1"/>
</dbReference>
<organism evidence="4 5">
    <name type="scientific">Biomphalaria glabrata</name>
    <name type="common">Bloodfluke planorb</name>
    <name type="synonym">Freshwater snail</name>
    <dbReference type="NCBI Taxonomy" id="6526"/>
    <lineage>
        <taxon>Eukaryota</taxon>
        <taxon>Metazoa</taxon>
        <taxon>Spiralia</taxon>
        <taxon>Lophotrochozoa</taxon>
        <taxon>Mollusca</taxon>
        <taxon>Gastropoda</taxon>
        <taxon>Heterobranchia</taxon>
        <taxon>Euthyneura</taxon>
        <taxon>Panpulmonata</taxon>
        <taxon>Hygrophila</taxon>
        <taxon>Lymnaeoidea</taxon>
        <taxon>Planorbidae</taxon>
        <taxon>Biomphalaria</taxon>
    </lineage>
</organism>
<dbReference type="Pfam" id="PF09458">
    <property type="entry name" value="H_lectin"/>
    <property type="match status" value="1"/>
</dbReference>
<evidence type="ECO:0000256" key="2">
    <source>
        <dbReference type="SAM" id="SignalP"/>
    </source>
</evidence>
<accession>A0A9W2YD38</accession>
<evidence type="ECO:0000313" key="4">
    <source>
        <dbReference type="Proteomes" id="UP001165740"/>
    </source>
</evidence>
<protein>
    <submittedName>
        <fullName evidence="5">Uncharacterized protein LOC129921769</fullName>
    </submittedName>
</protein>
<feature type="domain" description="H-type lectin" evidence="3">
    <location>
        <begin position="292"/>
        <end position="352"/>
    </location>
</feature>
<sequence length="354" mass="38401">MNTVIYTVAVFYSSLYTLADASVITFEADPETINPLLTKSLSLRCSVQTKAAPSSTVLREGLLKILNTTLTTSYTNSPSTSPTPTISERPTTTTTHFKTTTSTTPRTTSDLTTTSTGATIPPSSSTTTTTTSISLPQPSSTFSVAQISTEVSHVTSIVISKVNQLTNQIETIADITPFENATISPAFTGTVIVEGNSMRSPRPGESGYLQVVWPNPDQNQSGEYVCEIFGLDPHNHPVTLRSTLTLTSHETTIQDLVTYISSLEKSLNYFKLPKIQKGAETCIPNAFSSYVPVSFSEAFSTVPTVFMSFTDVRYSSSIDGEFRVTVIGVNETHFTYDCLAVHTVVSFDWLAIED</sequence>
<evidence type="ECO:0000256" key="1">
    <source>
        <dbReference type="SAM" id="MobiDB-lite"/>
    </source>
</evidence>
<dbReference type="GO" id="GO:0030246">
    <property type="term" value="F:carbohydrate binding"/>
    <property type="evidence" value="ECO:0007669"/>
    <property type="project" value="InterPro"/>
</dbReference>
<dbReference type="AlphaFoldDB" id="A0A9W2YD38"/>
<evidence type="ECO:0000313" key="5">
    <source>
        <dbReference type="RefSeq" id="XP_055860490.1"/>
    </source>
</evidence>